<dbReference type="Proteomes" id="UP000007962">
    <property type="component" value="Chromosome"/>
</dbReference>
<dbReference type="PANTHER" id="PTHR23517">
    <property type="entry name" value="RESISTANCE PROTEIN MDTM, PUTATIVE-RELATED-RELATED"/>
    <property type="match status" value="1"/>
</dbReference>
<protein>
    <submittedName>
        <fullName evidence="9">Major facilitator superfamily MFS_1</fullName>
    </submittedName>
</protein>
<evidence type="ECO:0000313" key="10">
    <source>
        <dbReference type="Proteomes" id="UP000007962"/>
    </source>
</evidence>
<dbReference type="PROSITE" id="PS50850">
    <property type="entry name" value="MFS"/>
    <property type="match status" value="1"/>
</dbReference>
<feature type="transmembrane region" description="Helical" evidence="7">
    <location>
        <begin position="77"/>
        <end position="97"/>
    </location>
</feature>
<proteinExistence type="predicted"/>
<dbReference type="Gene3D" id="1.20.1250.20">
    <property type="entry name" value="MFS general substrate transporter like domains"/>
    <property type="match status" value="1"/>
</dbReference>
<evidence type="ECO:0000313" key="9">
    <source>
        <dbReference type="EMBL" id="ACQ78588.1"/>
    </source>
</evidence>
<feature type="transmembrane region" description="Helical" evidence="7">
    <location>
        <begin position="245"/>
        <end position="264"/>
    </location>
</feature>
<feature type="transmembrane region" description="Helical" evidence="7">
    <location>
        <begin position="361"/>
        <end position="381"/>
    </location>
</feature>
<dbReference type="GO" id="GO:0005886">
    <property type="term" value="C:plasma membrane"/>
    <property type="evidence" value="ECO:0007669"/>
    <property type="project" value="UniProtKB-SubCell"/>
</dbReference>
<feature type="transmembrane region" description="Helical" evidence="7">
    <location>
        <begin position="21"/>
        <end position="41"/>
    </location>
</feature>
<dbReference type="OrthoDB" id="5379144at2"/>
<dbReference type="EMBL" id="CP001618">
    <property type="protein sequence ID" value="ACQ78588.1"/>
    <property type="molecule type" value="Genomic_DNA"/>
</dbReference>
<keyword evidence="4 7" id="KW-0812">Transmembrane</keyword>
<evidence type="ECO:0000256" key="7">
    <source>
        <dbReference type="SAM" id="Phobius"/>
    </source>
</evidence>
<feature type="transmembrane region" description="Helical" evidence="7">
    <location>
        <begin position="276"/>
        <end position="292"/>
    </location>
</feature>
<feature type="transmembrane region" description="Helical" evidence="7">
    <location>
        <begin position="103"/>
        <end position="120"/>
    </location>
</feature>
<accession>C5BWD0</accession>
<comment type="subcellular location">
    <subcellularLocation>
        <location evidence="1">Cell membrane</location>
        <topology evidence="1">Multi-pass membrane protein</topology>
    </subcellularLocation>
</comment>
<dbReference type="SUPFAM" id="SSF103473">
    <property type="entry name" value="MFS general substrate transporter"/>
    <property type="match status" value="1"/>
</dbReference>
<evidence type="ECO:0000256" key="2">
    <source>
        <dbReference type="ARBA" id="ARBA00022448"/>
    </source>
</evidence>
<keyword evidence="2" id="KW-0813">Transport</keyword>
<keyword evidence="5 7" id="KW-1133">Transmembrane helix</keyword>
<sequence length="396" mass="40049">MNSLGWLQLLASLPRAVKVLLVARFVNRIGAFSMPFLAVLLVQEVEASTVLAGTVMAAFGVATIPSRLLGGVLAQRVATRHAVAVGLLGTAAAQGLIASASSVAMALVGAVLLGLFFEIYEPASQALIADTTPDALLPRTYGLFGATLACAGLAAGTIAALVGQIGLRWLFVVDAATATACAALVIGLMPRSTRSTAPSATRTRSAWGDRRLWSLMLTGTAFATVYLTVPMAMPLALIDAGHHPSVAGWLEALSALVVIAAQPLLSGRPAAARRMVVGYAAIAAGLATAAAAPTLAGYAAATLVMSVGDALLLGYSLTLVARIAPAGSTAAYFAAYGLTWGVALILGPPAMGYLIGIGPPTFWSACAIVMVCTGAATAVIVRRLARATTRGRGGVG</sequence>
<feature type="transmembrane region" description="Helical" evidence="7">
    <location>
        <begin position="169"/>
        <end position="191"/>
    </location>
</feature>
<dbReference type="STRING" id="471853.Bcav_0324"/>
<dbReference type="AlphaFoldDB" id="C5BWD0"/>
<feature type="transmembrane region" description="Helical" evidence="7">
    <location>
        <begin position="212"/>
        <end position="233"/>
    </location>
</feature>
<keyword evidence="3" id="KW-1003">Cell membrane</keyword>
<evidence type="ECO:0000256" key="3">
    <source>
        <dbReference type="ARBA" id="ARBA00022475"/>
    </source>
</evidence>
<evidence type="ECO:0000256" key="1">
    <source>
        <dbReference type="ARBA" id="ARBA00004651"/>
    </source>
</evidence>
<evidence type="ECO:0000256" key="5">
    <source>
        <dbReference type="ARBA" id="ARBA00022989"/>
    </source>
</evidence>
<dbReference type="InterPro" id="IPR011701">
    <property type="entry name" value="MFS"/>
</dbReference>
<keyword evidence="6 7" id="KW-0472">Membrane</keyword>
<name>C5BWD0_BEUC1</name>
<evidence type="ECO:0000256" key="4">
    <source>
        <dbReference type="ARBA" id="ARBA00022692"/>
    </source>
</evidence>
<feature type="domain" description="Major facilitator superfamily (MFS) profile" evidence="8">
    <location>
        <begin position="16"/>
        <end position="390"/>
    </location>
</feature>
<dbReference type="GO" id="GO:0022857">
    <property type="term" value="F:transmembrane transporter activity"/>
    <property type="evidence" value="ECO:0007669"/>
    <property type="project" value="InterPro"/>
</dbReference>
<gene>
    <name evidence="9" type="ordered locus">Bcav_0324</name>
</gene>
<reference evidence="9 10" key="1">
    <citation type="journal article" date="2009" name="Stand. Genomic Sci.">
        <title>Complete genome sequence of Beutenbergia cavernae type strain (HKI 0122).</title>
        <authorList>
            <person name="Land M."/>
            <person name="Pukall R."/>
            <person name="Abt B."/>
            <person name="Goker M."/>
            <person name="Rohde M."/>
            <person name="Glavina Del Rio T."/>
            <person name="Tice H."/>
            <person name="Copeland A."/>
            <person name="Cheng J.F."/>
            <person name="Lucas S."/>
            <person name="Chen F."/>
            <person name="Nolan M."/>
            <person name="Bruce D."/>
            <person name="Goodwin L."/>
            <person name="Pitluck S."/>
            <person name="Ivanova N."/>
            <person name="Mavromatis K."/>
            <person name="Ovchinnikova G."/>
            <person name="Pati A."/>
            <person name="Chen A."/>
            <person name="Palaniappan K."/>
            <person name="Hauser L."/>
            <person name="Chang Y.J."/>
            <person name="Jefferies C.C."/>
            <person name="Saunders E."/>
            <person name="Brettin T."/>
            <person name="Detter J.C."/>
            <person name="Han C."/>
            <person name="Chain P."/>
            <person name="Bristow J."/>
            <person name="Eisen J.A."/>
            <person name="Markowitz V."/>
            <person name="Hugenholtz P."/>
            <person name="Kyrpides N.C."/>
            <person name="Klenk H.P."/>
            <person name="Lapidus A."/>
        </authorList>
    </citation>
    <scope>NUCLEOTIDE SEQUENCE [LARGE SCALE GENOMIC DNA]</scope>
    <source>
        <strain evidence="10">ATCC BAA-8 / DSM 12333 / NBRC 16432</strain>
    </source>
</reference>
<dbReference type="InterPro" id="IPR036259">
    <property type="entry name" value="MFS_trans_sf"/>
</dbReference>
<dbReference type="InterPro" id="IPR050171">
    <property type="entry name" value="MFS_Transporters"/>
</dbReference>
<feature type="transmembrane region" description="Helical" evidence="7">
    <location>
        <begin position="141"/>
        <end position="163"/>
    </location>
</feature>
<dbReference type="Pfam" id="PF07690">
    <property type="entry name" value="MFS_1"/>
    <property type="match status" value="1"/>
</dbReference>
<dbReference type="eggNOG" id="COG2807">
    <property type="taxonomic scope" value="Bacteria"/>
</dbReference>
<keyword evidence="10" id="KW-1185">Reference proteome</keyword>
<feature type="transmembrane region" description="Helical" evidence="7">
    <location>
        <begin position="333"/>
        <end position="355"/>
    </location>
</feature>
<organism evidence="9 10">
    <name type="scientific">Beutenbergia cavernae (strain ATCC BAA-8 / DSM 12333 / CCUG 43141 / JCM 11478 / NBRC 16432 / NCIMB 13614 / HKI 0122)</name>
    <dbReference type="NCBI Taxonomy" id="471853"/>
    <lineage>
        <taxon>Bacteria</taxon>
        <taxon>Bacillati</taxon>
        <taxon>Actinomycetota</taxon>
        <taxon>Actinomycetes</taxon>
        <taxon>Micrococcales</taxon>
        <taxon>Beutenbergiaceae</taxon>
        <taxon>Beutenbergia</taxon>
    </lineage>
</organism>
<evidence type="ECO:0000256" key="6">
    <source>
        <dbReference type="ARBA" id="ARBA00023136"/>
    </source>
</evidence>
<dbReference type="KEGG" id="bcv:Bcav_0324"/>
<feature type="transmembrane region" description="Helical" evidence="7">
    <location>
        <begin position="47"/>
        <end position="65"/>
    </location>
</feature>
<dbReference type="InterPro" id="IPR020846">
    <property type="entry name" value="MFS_dom"/>
</dbReference>
<evidence type="ECO:0000259" key="8">
    <source>
        <dbReference type="PROSITE" id="PS50850"/>
    </source>
</evidence>
<dbReference type="PANTHER" id="PTHR23517:SF2">
    <property type="entry name" value="MULTIDRUG RESISTANCE PROTEIN MDTH"/>
    <property type="match status" value="1"/>
</dbReference>
<feature type="transmembrane region" description="Helical" evidence="7">
    <location>
        <begin position="298"/>
        <end position="321"/>
    </location>
</feature>
<dbReference type="HOGENOM" id="CLU_001265_60_4_11"/>